<feature type="region of interest" description="Disordered" evidence="1">
    <location>
        <begin position="1"/>
        <end position="30"/>
    </location>
</feature>
<evidence type="ECO:0000313" key="4">
    <source>
        <dbReference type="Proteomes" id="UP000230605"/>
    </source>
</evidence>
<dbReference type="OrthoDB" id="3646034at2759"/>
<dbReference type="Gene3D" id="1.20.1280.50">
    <property type="match status" value="1"/>
</dbReference>
<reference evidence="3 5" key="2">
    <citation type="submission" date="2023-09" db="EMBL/GenBank/DDBJ databases">
        <title>Complete-Gapless Cercospora beticola genome.</title>
        <authorList>
            <person name="Wyatt N.A."/>
            <person name="Spanner R.E."/>
            <person name="Bolton M.D."/>
        </authorList>
    </citation>
    <scope>NUCLEOTIDE SEQUENCE [LARGE SCALE GENOMIC DNA]</scope>
    <source>
        <strain evidence="3">Cb09-40</strain>
    </source>
</reference>
<evidence type="ECO:0008006" key="6">
    <source>
        <dbReference type="Google" id="ProtNLM"/>
    </source>
</evidence>
<name>A0A2G5HYV9_CERBT</name>
<dbReference type="EMBL" id="CP134185">
    <property type="protein sequence ID" value="WPA99314.1"/>
    <property type="molecule type" value="Genomic_DNA"/>
</dbReference>
<accession>A0A2G5HYV9</accession>
<dbReference type="EMBL" id="LKMD01000102">
    <property type="protein sequence ID" value="PIA97719.1"/>
    <property type="molecule type" value="Genomic_DNA"/>
</dbReference>
<evidence type="ECO:0000313" key="5">
    <source>
        <dbReference type="Proteomes" id="UP001302367"/>
    </source>
</evidence>
<evidence type="ECO:0000313" key="2">
    <source>
        <dbReference type="EMBL" id="PIA97719.1"/>
    </source>
</evidence>
<reference evidence="2 4" key="1">
    <citation type="submission" date="2015-10" db="EMBL/GenBank/DDBJ databases">
        <title>The cercosporin biosynthetic gene cluster was horizontally transferred to several fungal lineages and shown to be expanded in Cercospora beticola based on microsynteny with recipient genomes.</title>
        <authorList>
            <person name="De Jonge R."/>
            <person name="Ebert M.K."/>
            <person name="Suttle J.C."/>
            <person name="Jurick Ii W.M."/>
            <person name="Secor G.A."/>
            <person name="Thomma B.P."/>
            <person name="Van De Peer Y."/>
            <person name="Bolton M.D."/>
        </authorList>
    </citation>
    <scope>NUCLEOTIDE SEQUENCE [LARGE SCALE GENOMIC DNA]</scope>
    <source>
        <strain evidence="2 4">09-40</strain>
    </source>
</reference>
<organism evidence="2 4">
    <name type="scientific">Cercospora beticola</name>
    <name type="common">Sugarbeet leaf spot fungus</name>
    <dbReference type="NCBI Taxonomy" id="122368"/>
    <lineage>
        <taxon>Eukaryota</taxon>
        <taxon>Fungi</taxon>
        <taxon>Dikarya</taxon>
        <taxon>Ascomycota</taxon>
        <taxon>Pezizomycotina</taxon>
        <taxon>Dothideomycetes</taxon>
        <taxon>Dothideomycetidae</taxon>
        <taxon>Mycosphaerellales</taxon>
        <taxon>Mycosphaerellaceae</taxon>
        <taxon>Cercospora</taxon>
    </lineage>
</organism>
<dbReference type="Proteomes" id="UP000230605">
    <property type="component" value="Chromosome 2"/>
</dbReference>
<sequence>MPSKKRKASVGAGAVTAPRKTKVPRAPEQAPPLVASTRVTRLMKLDSVRQAVFTTAELLENIILLLPVRSIYSAYRVCNQWKALVDTSKAVKEKLFLLPSTPKQKWKFEKKPFSGWMGIDSIKVSLASDDMALSKILAPLYQRDFPIVLEPVKLHPLLTPVDDCEFMNHRLLGNGAETAKLSAGKNGRTLAAFLNTPSTTPAALLKSNPVLDAPITDPPCKFVKVNQTWTVSWRRDQTRSQGSSVGRIEHAIGSDMGITLRDVIASLHQPGKCYGSSIPWGYNQPRATLEEALRGFTEYELVRVNDHITIHMPSQVVPSQEEWQMVK</sequence>
<proteinExistence type="predicted"/>
<protein>
    <recommendedName>
        <fullName evidence="6">F-box domain-containing protein</fullName>
    </recommendedName>
</protein>
<keyword evidence="5" id="KW-1185">Reference proteome</keyword>
<dbReference type="Proteomes" id="UP001302367">
    <property type="component" value="Chromosome 2"/>
</dbReference>
<dbReference type="InterPro" id="IPR036047">
    <property type="entry name" value="F-box-like_dom_sf"/>
</dbReference>
<gene>
    <name evidence="2" type="ORF">CB0940_06655</name>
    <name evidence="3" type="ORF">RHO25_003931</name>
</gene>
<dbReference type="AlphaFoldDB" id="A0A2G5HYV9"/>
<dbReference type="SUPFAM" id="SSF81383">
    <property type="entry name" value="F-box domain"/>
    <property type="match status" value="1"/>
</dbReference>
<evidence type="ECO:0000256" key="1">
    <source>
        <dbReference type="SAM" id="MobiDB-lite"/>
    </source>
</evidence>
<evidence type="ECO:0000313" key="3">
    <source>
        <dbReference type="EMBL" id="WPA99314.1"/>
    </source>
</evidence>